<comment type="caution">
    <text evidence="2">The sequence shown here is derived from an EMBL/GenBank/DDBJ whole genome shotgun (WGS) entry which is preliminary data.</text>
</comment>
<evidence type="ECO:0000256" key="1">
    <source>
        <dbReference type="SAM" id="Coils"/>
    </source>
</evidence>
<dbReference type="AlphaFoldDB" id="A0A644X9R7"/>
<accession>A0A644X9R7</accession>
<evidence type="ECO:0000313" key="2">
    <source>
        <dbReference type="EMBL" id="MPM12657.1"/>
    </source>
</evidence>
<organism evidence="2">
    <name type="scientific">bioreactor metagenome</name>
    <dbReference type="NCBI Taxonomy" id="1076179"/>
    <lineage>
        <taxon>unclassified sequences</taxon>
        <taxon>metagenomes</taxon>
        <taxon>ecological metagenomes</taxon>
    </lineage>
</organism>
<keyword evidence="1" id="KW-0175">Coiled coil</keyword>
<protein>
    <submittedName>
        <fullName evidence="2">Uncharacterized protein</fullName>
    </submittedName>
</protein>
<gene>
    <name evidence="2" type="ORF">SDC9_59011</name>
</gene>
<proteinExistence type="predicted"/>
<name>A0A644X9R7_9ZZZZ</name>
<sequence>MSVLERDVKTEMERISQRLTQRIKELAERYETTLPQQNAEVASLESKVNTHLQKIGFVWK</sequence>
<dbReference type="EMBL" id="VSSQ01002005">
    <property type="protein sequence ID" value="MPM12657.1"/>
    <property type="molecule type" value="Genomic_DNA"/>
</dbReference>
<reference evidence="2" key="1">
    <citation type="submission" date="2019-08" db="EMBL/GenBank/DDBJ databases">
        <authorList>
            <person name="Kucharzyk K."/>
            <person name="Murdoch R.W."/>
            <person name="Higgins S."/>
            <person name="Loffler F."/>
        </authorList>
    </citation>
    <scope>NUCLEOTIDE SEQUENCE</scope>
</reference>
<feature type="coiled-coil region" evidence="1">
    <location>
        <begin position="9"/>
        <end position="47"/>
    </location>
</feature>